<keyword evidence="4" id="KW-1185">Reference proteome</keyword>
<feature type="region of interest" description="Disordered" evidence="2">
    <location>
        <begin position="91"/>
        <end position="115"/>
    </location>
</feature>
<dbReference type="OrthoDB" id="5806146at2759"/>
<sequence length="242" mass="28104">MSIVDIVKENCLYRSQQKVDNYTKSLLEFGASSSDVKKVTDCLKQKNEELASLLHEVELIENTLKSCEIKDLKEHSVFFEDLEKFVKKMKTEENRQQESGSNTKPNPINTGAVQPRQKRHSLLVSQLKDCLRRVEASDFLSIPSANRGRIGRIELNLLLKKVYDIFSEKYVHKKRSFAPKNEKKQEYESLKGRWYLPLTDLLAKFSPKEKVCWKLALPSLIYLKRLEEIKEHDNIFIAAVLS</sequence>
<evidence type="ECO:0000313" key="3">
    <source>
        <dbReference type="EMBL" id="VDM95684.1"/>
    </source>
</evidence>
<feature type="coiled-coil region" evidence="1">
    <location>
        <begin position="43"/>
        <end position="70"/>
    </location>
</feature>
<dbReference type="InterPro" id="IPR042031">
    <property type="entry name" value="SKA1_MBD_sf"/>
</dbReference>
<keyword evidence="1" id="KW-0175">Coiled coil</keyword>
<dbReference type="Gene3D" id="1.10.10.1890">
    <property type="entry name" value="Ska1 microtubule binding domain-like"/>
    <property type="match status" value="1"/>
</dbReference>
<evidence type="ECO:0000256" key="2">
    <source>
        <dbReference type="SAM" id="MobiDB-lite"/>
    </source>
</evidence>
<reference evidence="5" key="1">
    <citation type="submission" date="2017-02" db="UniProtKB">
        <authorList>
            <consortium name="WormBaseParasite"/>
        </authorList>
    </citation>
    <scope>IDENTIFICATION</scope>
</reference>
<reference evidence="3 4" key="2">
    <citation type="submission" date="2018-11" db="EMBL/GenBank/DDBJ databases">
        <authorList>
            <consortium name="Pathogen Informatics"/>
        </authorList>
    </citation>
    <scope>NUCLEOTIDE SEQUENCE [LARGE SCALE GENOMIC DNA]</scope>
</reference>
<dbReference type="EMBL" id="UYYF01000052">
    <property type="protein sequence ID" value="VDM95684.1"/>
    <property type="molecule type" value="Genomic_DNA"/>
</dbReference>
<dbReference type="STRING" id="103827.A0A0N5CKN3"/>
<evidence type="ECO:0000313" key="4">
    <source>
        <dbReference type="Proteomes" id="UP000276776"/>
    </source>
</evidence>
<feature type="compositionally biased region" description="Polar residues" evidence="2">
    <location>
        <begin position="97"/>
        <end position="112"/>
    </location>
</feature>
<evidence type="ECO:0000256" key="1">
    <source>
        <dbReference type="SAM" id="Coils"/>
    </source>
</evidence>
<evidence type="ECO:0000313" key="5">
    <source>
        <dbReference type="WBParaSite" id="TCLT_0000063901-mRNA-1"/>
    </source>
</evidence>
<dbReference type="WBParaSite" id="TCLT_0000063901-mRNA-1">
    <property type="protein sequence ID" value="TCLT_0000063901-mRNA-1"/>
    <property type="gene ID" value="TCLT_0000063901"/>
</dbReference>
<dbReference type="OMA" id="FSDKYVC"/>
<name>A0A0N5CKN3_THECL</name>
<organism evidence="5">
    <name type="scientific">Thelazia callipaeda</name>
    <name type="common">Oriental eyeworm</name>
    <name type="synonym">Parasitic nematode</name>
    <dbReference type="NCBI Taxonomy" id="103827"/>
    <lineage>
        <taxon>Eukaryota</taxon>
        <taxon>Metazoa</taxon>
        <taxon>Ecdysozoa</taxon>
        <taxon>Nematoda</taxon>
        <taxon>Chromadorea</taxon>
        <taxon>Rhabditida</taxon>
        <taxon>Spirurina</taxon>
        <taxon>Spiruromorpha</taxon>
        <taxon>Thelazioidea</taxon>
        <taxon>Thelaziidae</taxon>
        <taxon>Thelazia</taxon>
    </lineage>
</organism>
<gene>
    <name evidence="3" type="ORF">TCLT_LOCUS640</name>
</gene>
<dbReference type="AlphaFoldDB" id="A0A0N5CKN3"/>
<proteinExistence type="predicted"/>
<protein>
    <submittedName>
        <fullName evidence="5">TRAUB domain-containing protein</fullName>
    </submittedName>
</protein>
<dbReference type="Proteomes" id="UP000276776">
    <property type="component" value="Unassembled WGS sequence"/>
</dbReference>
<accession>A0A0N5CKN3</accession>